<dbReference type="RefSeq" id="WP_173082327.1">
    <property type="nucleotide sequence ID" value="NZ_BLTE01000004.1"/>
</dbReference>
<organism evidence="10 11">
    <name type="scientific">Fundidesulfovibrio magnetotacticus</name>
    <dbReference type="NCBI Taxonomy" id="2730080"/>
    <lineage>
        <taxon>Bacteria</taxon>
        <taxon>Pseudomonadati</taxon>
        <taxon>Thermodesulfobacteriota</taxon>
        <taxon>Desulfovibrionia</taxon>
        <taxon>Desulfovibrionales</taxon>
        <taxon>Desulfovibrionaceae</taxon>
        <taxon>Fundidesulfovibrio</taxon>
    </lineage>
</organism>
<keyword evidence="7" id="KW-0067">ATP-binding</keyword>
<dbReference type="InterPro" id="IPR013035">
    <property type="entry name" value="PEP_carboxykinase_C"/>
</dbReference>
<dbReference type="GO" id="GO:0006094">
    <property type="term" value="P:gluconeogenesis"/>
    <property type="evidence" value="ECO:0007669"/>
    <property type="project" value="UniProtKB-UniPathway"/>
</dbReference>
<dbReference type="AlphaFoldDB" id="A0A6V8LSS3"/>
<dbReference type="Gene3D" id="2.170.8.10">
    <property type="entry name" value="Phosphoenolpyruvate Carboxykinase, domain 2"/>
    <property type="match status" value="1"/>
</dbReference>
<dbReference type="Gene3D" id="3.40.449.10">
    <property type="entry name" value="Phosphoenolpyruvate Carboxykinase, domain 1"/>
    <property type="match status" value="1"/>
</dbReference>
<dbReference type="InterPro" id="IPR008210">
    <property type="entry name" value="PEP_carboxykinase_N"/>
</dbReference>
<dbReference type="Pfam" id="PF01293">
    <property type="entry name" value="PEPCK_ATP"/>
    <property type="match status" value="1"/>
</dbReference>
<protein>
    <recommendedName>
        <fullName evidence="3">phosphoenolpyruvate carboxykinase (ATP)</fullName>
        <ecNumber evidence="3">4.1.1.49</ecNumber>
    </recommendedName>
</protein>
<reference evidence="10 11" key="2">
    <citation type="submission" date="2020-05" db="EMBL/GenBank/DDBJ databases">
        <title>Draft genome sequence of Desulfovibrio sp. strainFSS-1.</title>
        <authorList>
            <person name="Shimoshige H."/>
            <person name="Kobayashi H."/>
            <person name="Maekawa T."/>
        </authorList>
    </citation>
    <scope>NUCLEOTIDE SEQUENCE [LARGE SCALE GENOMIC DNA]</scope>
    <source>
        <strain evidence="10 11">SIID29052-01</strain>
    </source>
</reference>
<dbReference type="EC" id="4.1.1.49" evidence="3"/>
<keyword evidence="8 10" id="KW-0456">Lyase</keyword>
<evidence type="ECO:0000313" key="11">
    <source>
        <dbReference type="Proteomes" id="UP000494245"/>
    </source>
</evidence>
<evidence type="ECO:0000313" key="10">
    <source>
        <dbReference type="EMBL" id="GFK93368.1"/>
    </source>
</evidence>
<comment type="pathway">
    <text evidence="1">Carbohydrate biosynthesis; gluconeogenesis.</text>
</comment>
<keyword evidence="5" id="KW-0547">Nucleotide-binding</keyword>
<dbReference type="EMBL" id="BLTE01000004">
    <property type="protein sequence ID" value="GFK93368.1"/>
    <property type="molecule type" value="Genomic_DNA"/>
</dbReference>
<name>A0A6V8LSS3_9BACT</name>
<comment type="caution">
    <text evidence="10">The sequence shown here is derived from an EMBL/GenBank/DDBJ whole genome shotgun (WGS) entry which is preliminary data.</text>
</comment>
<dbReference type="PANTHER" id="PTHR30031">
    <property type="entry name" value="PHOSPHOENOLPYRUVATE CARBOXYKINASE ATP"/>
    <property type="match status" value="1"/>
</dbReference>
<dbReference type="SUPFAM" id="SSF53795">
    <property type="entry name" value="PEP carboxykinase-like"/>
    <property type="match status" value="1"/>
</dbReference>
<comment type="catalytic activity">
    <reaction evidence="9">
        <text>oxaloacetate + ATP = phosphoenolpyruvate + ADP + CO2</text>
        <dbReference type="Rhea" id="RHEA:18617"/>
        <dbReference type="ChEBI" id="CHEBI:16452"/>
        <dbReference type="ChEBI" id="CHEBI:16526"/>
        <dbReference type="ChEBI" id="CHEBI:30616"/>
        <dbReference type="ChEBI" id="CHEBI:58702"/>
        <dbReference type="ChEBI" id="CHEBI:456216"/>
        <dbReference type="EC" id="4.1.1.49"/>
    </reaction>
</comment>
<proteinExistence type="inferred from homology"/>
<evidence type="ECO:0000256" key="6">
    <source>
        <dbReference type="ARBA" id="ARBA00022793"/>
    </source>
</evidence>
<keyword evidence="10" id="KW-0808">Transferase</keyword>
<accession>A0A6V8LSS3</accession>
<dbReference type="Gene3D" id="3.90.228.20">
    <property type="match status" value="1"/>
</dbReference>
<dbReference type="GO" id="GO:0004612">
    <property type="term" value="F:phosphoenolpyruvate carboxykinase (ATP) activity"/>
    <property type="evidence" value="ECO:0007669"/>
    <property type="project" value="UniProtKB-EC"/>
</dbReference>
<evidence type="ECO:0000256" key="9">
    <source>
        <dbReference type="ARBA" id="ARBA00047371"/>
    </source>
</evidence>
<dbReference type="InterPro" id="IPR001272">
    <property type="entry name" value="PEP_carboxykinase_ATP"/>
</dbReference>
<evidence type="ECO:0000256" key="5">
    <source>
        <dbReference type="ARBA" id="ARBA00022741"/>
    </source>
</evidence>
<evidence type="ECO:0000256" key="4">
    <source>
        <dbReference type="ARBA" id="ARBA00022432"/>
    </source>
</evidence>
<dbReference type="NCBIfam" id="NF006821">
    <property type="entry name" value="PRK09344.1-3"/>
    <property type="match status" value="1"/>
</dbReference>
<reference evidence="10 11" key="1">
    <citation type="submission" date="2020-04" db="EMBL/GenBank/DDBJ databases">
        <authorList>
            <consortium name="Desulfovibrio sp. FSS-1 genome sequencing consortium"/>
            <person name="Shimoshige H."/>
            <person name="Kobayashi H."/>
            <person name="Maekawa T."/>
        </authorList>
    </citation>
    <scope>NUCLEOTIDE SEQUENCE [LARGE SCALE GENOMIC DNA]</scope>
    <source>
        <strain evidence="10 11">SIID29052-01</strain>
    </source>
</reference>
<sequence length="530" mass="59642">MSIFNEFDLALKAIYQQAVEDERLIQNPGTQRLKRISLEEPEVVETLYGNVVARTEPASRAKPHTRNNIDSPFNQSEFTLLAQARKALAGQQLICIDVLVRQDDDQAVTARLMVPRRFAHIAYGGAKLFGPLVKDVTDPTYQVIFFHDEAWKDNAEKPLAEKDITIRLIHSEDGRMIKIVRNSSYLGEWKKGVFAGESWRAKVAKEGIFLHAGCRRDCLEMAHGGMETQTSLFVALSANGKTSLTCRVLARNIGEESWLIQDDGGILKRDGSFHGFEQGGIYAKTDGLTPSEQIETYYGALKPDTYLENVHVEPEGALDFFNIQRTSNGRAVIERRDFMHAHRSIVAPEINNIFLITRGPTIPAVARLSHWQATALMVLGQSMESSAGDPSQAGAIKNVFFYDPFLAGNRVEHAHLFHDILRWNPHINCYLLNTGGVGEGEHHRKITLLDTVNILEAVLRRSLEDWEANEATGYLVPRAVRGVDSIVFHPEKLFPRQDFEERQAALYAKRREILESYPGLDRAIVNSLKK</sequence>
<dbReference type="GO" id="GO:0005524">
    <property type="term" value="F:ATP binding"/>
    <property type="evidence" value="ECO:0007669"/>
    <property type="project" value="UniProtKB-KW"/>
</dbReference>
<keyword evidence="10" id="KW-0418">Kinase</keyword>
<dbReference type="GO" id="GO:0005829">
    <property type="term" value="C:cytosol"/>
    <property type="evidence" value="ECO:0007669"/>
    <property type="project" value="TreeGrafter"/>
</dbReference>
<keyword evidence="11" id="KW-1185">Reference proteome</keyword>
<dbReference type="GO" id="GO:0016301">
    <property type="term" value="F:kinase activity"/>
    <property type="evidence" value="ECO:0007669"/>
    <property type="project" value="UniProtKB-KW"/>
</dbReference>
<dbReference type="Proteomes" id="UP000494245">
    <property type="component" value="Unassembled WGS sequence"/>
</dbReference>
<keyword evidence="10" id="KW-0670">Pyruvate</keyword>
<evidence type="ECO:0000256" key="7">
    <source>
        <dbReference type="ARBA" id="ARBA00022840"/>
    </source>
</evidence>
<gene>
    <name evidence="10" type="primary">pckA</name>
    <name evidence="10" type="ORF">NNJEOMEG_01200</name>
</gene>
<keyword evidence="6" id="KW-0210">Decarboxylase</keyword>
<evidence type="ECO:0000256" key="3">
    <source>
        <dbReference type="ARBA" id="ARBA00012363"/>
    </source>
</evidence>
<evidence type="ECO:0000256" key="2">
    <source>
        <dbReference type="ARBA" id="ARBA00006052"/>
    </source>
</evidence>
<keyword evidence="4" id="KW-0312">Gluconeogenesis</keyword>
<dbReference type="UniPathway" id="UPA00138"/>
<evidence type="ECO:0000256" key="1">
    <source>
        <dbReference type="ARBA" id="ARBA00004742"/>
    </source>
</evidence>
<evidence type="ECO:0000256" key="8">
    <source>
        <dbReference type="ARBA" id="ARBA00023239"/>
    </source>
</evidence>
<dbReference type="PANTHER" id="PTHR30031:SF0">
    <property type="entry name" value="PHOSPHOENOLPYRUVATE CARBOXYKINASE (ATP)"/>
    <property type="match status" value="1"/>
</dbReference>
<comment type="similarity">
    <text evidence="2">Belongs to the phosphoenolpyruvate carboxykinase (ATP) family.</text>
</comment>